<comment type="caution">
    <text evidence="2">The sequence shown here is derived from an EMBL/GenBank/DDBJ whole genome shotgun (WGS) entry which is preliminary data.</text>
</comment>
<keyword evidence="3" id="KW-1185">Reference proteome</keyword>
<accession>A0A6L6XVQ0</accession>
<dbReference type="EMBL" id="WSEK01000005">
    <property type="protein sequence ID" value="MVQ51444.1"/>
    <property type="molecule type" value="Genomic_DNA"/>
</dbReference>
<evidence type="ECO:0000256" key="1">
    <source>
        <dbReference type="SAM" id="Phobius"/>
    </source>
</evidence>
<reference evidence="2 3" key="1">
    <citation type="submission" date="2019-12" db="EMBL/GenBank/DDBJ databases">
        <authorList>
            <person name="Huq M.A."/>
        </authorList>
    </citation>
    <scope>NUCLEOTIDE SEQUENCE [LARGE SCALE GENOMIC DNA]</scope>
    <source>
        <strain evidence="2 3">MAH-18</strain>
    </source>
</reference>
<dbReference type="RefSeq" id="WP_157346320.1">
    <property type="nucleotide sequence ID" value="NZ_WSEK01000005.1"/>
</dbReference>
<evidence type="ECO:0000313" key="3">
    <source>
        <dbReference type="Proteomes" id="UP000473525"/>
    </source>
</evidence>
<sequence>MSTRTIEQLERELQHDEGEPLDHAALVAIRAAGLRRRHLNVAGIAVGVLAATVATGLVLSAVLGGGPGRASDPQPAGPPHDRLSPLAERTLAVIPGAQQVSDWQVVITPPDDAVRDWVDEAEVVGAPVDTGAHYYAGVTSFRPRGFPSWLHRGVAHVEQTELADPDGSYPVGSTDMGILVDSGAAYLGCVGSQDSCGPALLTRTDHGWGYEWGMGTDDFLTPGSDMEVFLSKDYSTGAPGELVLAGLPGTDVARVDLVQADGTVVAGHVAPGTIVRGASMMWGTTVGEPAAVVAYDADGRVIEHHRLRACSDPVDCEVR</sequence>
<protein>
    <submittedName>
        <fullName evidence="2">Uncharacterized protein</fullName>
    </submittedName>
</protein>
<gene>
    <name evidence="2" type="ORF">GON03_19870</name>
</gene>
<dbReference type="Proteomes" id="UP000473525">
    <property type="component" value="Unassembled WGS sequence"/>
</dbReference>
<keyword evidence="1" id="KW-0472">Membrane</keyword>
<dbReference type="AlphaFoldDB" id="A0A6L6XVQ0"/>
<organism evidence="2 3">
    <name type="scientific">Nocardioides agri</name>
    <dbReference type="NCBI Taxonomy" id="2682843"/>
    <lineage>
        <taxon>Bacteria</taxon>
        <taxon>Bacillati</taxon>
        <taxon>Actinomycetota</taxon>
        <taxon>Actinomycetes</taxon>
        <taxon>Propionibacteriales</taxon>
        <taxon>Nocardioidaceae</taxon>
        <taxon>Nocardioides</taxon>
    </lineage>
</organism>
<name>A0A6L6XVQ0_9ACTN</name>
<evidence type="ECO:0000313" key="2">
    <source>
        <dbReference type="EMBL" id="MVQ51444.1"/>
    </source>
</evidence>
<keyword evidence="1" id="KW-0812">Transmembrane</keyword>
<proteinExistence type="predicted"/>
<feature type="transmembrane region" description="Helical" evidence="1">
    <location>
        <begin position="39"/>
        <end position="63"/>
    </location>
</feature>
<keyword evidence="1" id="KW-1133">Transmembrane helix</keyword>